<dbReference type="GO" id="GO:0060171">
    <property type="term" value="C:stereocilium membrane"/>
    <property type="evidence" value="ECO:0007669"/>
    <property type="project" value="UniProtKB-SubCell"/>
</dbReference>
<keyword evidence="10" id="KW-0517">Myogenesis</keyword>
<feature type="region of interest" description="Disordered" evidence="19">
    <location>
        <begin position="75"/>
        <end position="102"/>
    </location>
</feature>
<evidence type="ECO:0000256" key="16">
    <source>
        <dbReference type="ARBA" id="ARBA00023136"/>
    </source>
</evidence>
<dbReference type="GO" id="GO:0006935">
    <property type="term" value="P:chemotaxis"/>
    <property type="evidence" value="ECO:0007669"/>
    <property type="project" value="UniProtKB-KW"/>
</dbReference>
<keyword evidence="16" id="KW-0472">Membrane</keyword>
<keyword evidence="11" id="KW-0734">Signal transduction inhibitor</keyword>
<evidence type="ECO:0000256" key="6">
    <source>
        <dbReference type="ARBA" id="ARBA00013627"/>
    </source>
</evidence>
<evidence type="ECO:0000313" key="21">
    <source>
        <dbReference type="Ensembl" id="ENSSSCP00035028178.1"/>
    </source>
</evidence>
<accession>A0A8D1A500</accession>
<feature type="domain" description="FAM65 N-terminal" evidence="20">
    <location>
        <begin position="45"/>
        <end position="391"/>
    </location>
</feature>
<evidence type="ECO:0000259" key="20">
    <source>
        <dbReference type="Pfam" id="PF15903"/>
    </source>
</evidence>
<evidence type="ECO:0000256" key="10">
    <source>
        <dbReference type="ARBA" id="ARBA00022541"/>
    </source>
</evidence>
<comment type="subcellular location">
    <subcellularLocation>
        <location evidence="1">Apical cell membrane</location>
    </subcellularLocation>
    <subcellularLocation>
        <location evidence="4">Cell projection</location>
        <location evidence="4">Filopodium</location>
    </subcellularLocation>
    <subcellularLocation>
        <location evidence="3">Cell projection</location>
        <location evidence="3">Stereocilium membrane</location>
    </subcellularLocation>
    <subcellularLocation>
        <location evidence="2">Cytoplasm</location>
        <location evidence="2">Cytoskeleton</location>
    </subcellularLocation>
</comment>
<evidence type="ECO:0000256" key="4">
    <source>
        <dbReference type="ARBA" id="ARBA00004486"/>
    </source>
</evidence>
<keyword evidence="12" id="KW-1009">Hearing</keyword>
<dbReference type="GO" id="GO:0005856">
    <property type="term" value="C:cytoskeleton"/>
    <property type="evidence" value="ECO:0007669"/>
    <property type="project" value="UniProtKB-SubCell"/>
</dbReference>
<dbReference type="Ensembl" id="ENSSSCT00035069550.1">
    <property type="protein sequence ID" value="ENSSSCP00035028178.1"/>
    <property type="gene ID" value="ENSSSCG00035052184.1"/>
</dbReference>
<dbReference type="Proteomes" id="UP000694720">
    <property type="component" value="Unplaced"/>
</dbReference>
<dbReference type="GO" id="GO:0016324">
    <property type="term" value="C:apical plasma membrane"/>
    <property type="evidence" value="ECO:0007669"/>
    <property type="project" value="UniProtKB-SubCell"/>
</dbReference>
<evidence type="ECO:0000256" key="15">
    <source>
        <dbReference type="ARBA" id="ARBA00023054"/>
    </source>
</evidence>
<dbReference type="InterPro" id="IPR016024">
    <property type="entry name" value="ARM-type_fold"/>
</dbReference>
<evidence type="ECO:0000256" key="9">
    <source>
        <dbReference type="ARBA" id="ARBA00022500"/>
    </source>
</evidence>
<evidence type="ECO:0000256" key="14">
    <source>
        <dbReference type="ARBA" id="ARBA00022889"/>
    </source>
</evidence>
<keyword evidence="15" id="KW-0175">Coiled coil</keyword>
<reference evidence="21" key="1">
    <citation type="submission" date="2025-08" db="UniProtKB">
        <authorList>
            <consortium name="Ensembl"/>
        </authorList>
    </citation>
    <scope>IDENTIFICATION</scope>
</reference>
<dbReference type="PANTHER" id="PTHR15829">
    <property type="entry name" value="PROTEIN KINASE PKN/PRK1, EFFECTOR"/>
    <property type="match status" value="1"/>
</dbReference>
<dbReference type="InterPro" id="IPR026136">
    <property type="entry name" value="RIPOR3"/>
</dbReference>
<evidence type="ECO:0000256" key="7">
    <source>
        <dbReference type="ARBA" id="ARBA00022475"/>
    </source>
</evidence>
<keyword evidence="13" id="KW-0221">Differentiation</keyword>
<feature type="compositionally biased region" description="Basic residues" evidence="19">
    <location>
        <begin position="77"/>
        <end position="88"/>
    </location>
</feature>
<keyword evidence="9" id="KW-0145">Chemotaxis</keyword>
<dbReference type="GO" id="GO:0007155">
    <property type="term" value="P:cell adhesion"/>
    <property type="evidence" value="ECO:0007669"/>
    <property type="project" value="UniProtKB-KW"/>
</dbReference>
<evidence type="ECO:0000256" key="18">
    <source>
        <dbReference type="ARBA" id="ARBA00023273"/>
    </source>
</evidence>
<sequence>MQDLDPEEFLMDEEDDVFGEGLPARLPEIMLVGSQSFSPGGPNGIIRSQSFAGFSGLQERRSRCNSFIENSSALKKPQAKLKKMHNLGHKNNSPPKEPQPKRVEEVYRALKNGLDEYLEVHQTELDKLTAQLKDMRRNSRLGVLYDLDKQIKTIERYMRRLEFHISKVDELYEAYCIQRRLQDGASKMKLAFATSPASRAARESLSEINRSYKEYTENMCAIEAELEKQLGEFSIKMKGLAGFARLCPGDQYEIFMKYGRQRWKLKGRIEVNGKQSWDGEEMVFLPLIVGLISIKVTELKGLATHLLVGSVTCETKELFAARPQVVAVDINDLGTIKLNLEITWYPFDVEDMTPSSGAGNKAAALQRRMSMYSQGTPETPTFKDHAFFSNLPDDIFENGKAAEEKMPLSLSFSDLPHGDSTLPASPAGSLPSAGSANPEITVTPAELNPASLASQQEGTDDSSSAPSGSSLGEGPGSQPHAEGGTEVPKKAEASRAPAGARPERLFLEKGVAEALLHESEETSELKPVELDAFEGNITKQLVKRLTSAEVPAATERLLSEGSVSGESDGCRSFLDGSLEDAFNGLFLALEPHKEQYKEFQDLNQEVMHLDDILKCKPAVSRSRSSSLSLTVESALESFDFLNTSDFDEEEEDGEEVCNVGGGADSVFSDTETEKHSYRSVHPEARGHLSEALTEDTGVGTSVAGSPLPLTTGNESLDLTIVRHLQYCTQLVQQIVFSSKIPFVARNLLEKLSRQIQVVEKLSAVSDENIGNISSVIEAIPEFHKKLPLLSFWTKCCSPIGVYHSSADRVIKQLEASFARTVNRDYPGLADPEGDLFSSHSPVSMVQTLQSLRDEKLLQAMRDLAPSSLPAQQEILRTLALLLTRDDSGVSEAVMLYLAAASRNEHFREKALLYYCEVLTKTDLQLQKAACLALKSLKATESIKMLVTLCQSDTEEIRNVASETLLSLGEAGRLAYEQLDKFPRDCVKVGGRHASEVATAF</sequence>
<dbReference type="GO" id="GO:0009968">
    <property type="term" value="P:negative regulation of signal transduction"/>
    <property type="evidence" value="ECO:0007669"/>
    <property type="project" value="UniProtKB-KW"/>
</dbReference>
<evidence type="ECO:0000256" key="2">
    <source>
        <dbReference type="ARBA" id="ARBA00004245"/>
    </source>
</evidence>
<dbReference type="SUPFAM" id="SSF48371">
    <property type="entry name" value="ARM repeat"/>
    <property type="match status" value="1"/>
</dbReference>
<evidence type="ECO:0000256" key="13">
    <source>
        <dbReference type="ARBA" id="ARBA00022782"/>
    </source>
</evidence>
<evidence type="ECO:0000256" key="17">
    <source>
        <dbReference type="ARBA" id="ARBA00023212"/>
    </source>
</evidence>
<evidence type="ECO:0000313" key="22">
    <source>
        <dbReference type="Proteomes" id="UP000694720"/>
    </source>
</evidence>
<evidence type="ECO:0000256" key="8">
    <source>
        <dbReference type="ARBA" id="ARBA00022490"/>
    </source>
</evidence>
<dbReference type="Gene3D" id="1.25.10.10">
    <property type="entry name" value="Leucine-rich Repeat Variant"/>
    <property type="match status" value="1"/>
</dbReference>
<organism evidence="21 22">
    <name type="scientific">Sus scrofa</name>
    <name type="common">Pig</name>
    <dbReference type="NCBI Taxonomy" id="9823"/>
    <lineage>
        <taxon>Eukaryota</taxon>
        <taxon>Metazoa</taxon>
        <taxon>Chordata</taxon>
        <taxon>Craniata</taxon>
        <taxon>Vertebrata</taxon>
        <taxon>Euteleostomi</taxon>
        <taxon>Mammalia</taxon>
        <taxon>Eutheria</taxon>
        <taxon>Laurasiatheria</taxon>
        <taxon>Artiodactyla</taxon>
        <taxon>Suina</taxon>
        <taxon>Suidae</taxon>
        <taxon>Sus</taxon>
    </lineage>
</organism>
<dbReference type="PANTHER" id="PTHR15829:SF2">
    <property type="entry name" value="RHO FAMILY-INTERACTING CELL POLARIZATION REGULATOR 2"/>
    <property type="match status" value="1"/>
</dbReference>
<feature type="compositionally biased region" description="Low complexity" evidence="19">
    <location>
        <begin position="422"/>
        <end position="438"/>
    </location>
</feature>
<dbReference type="FunFam" id="1.25.10.10:FF:000191">
    <property type="entry name" value="RHO family interacting cell polarization regulator 2"/>
    <property type="match status" value="1"/>
</dbReference>
<dbReference type="GO" id="GO:0007605">
    <property type="term" value="P:sensory perception of sound"/>
    <property type="evidence" value="ECO:0007669"/>
    <property type="project" value="UniProtKB-KW"/>
</dbReference>
<keyword evidence="17" id="KW-0206">Cytoskeleton</keyword>
<keyword evidence="8" id="KW-0963">Cytoplasm</keyword>
<feature type="compositionally biased region" description="Low complexity" evidence="19">
    <location>
        <begin position="462"/>
        <end position="479"/>
    </location>
</feature>
<dbReference type="InterPro" id="IPR031780">
    <property type="entry name" value="FAM65_N"/>
</dbReference>
<dbReference type="GO" id="GO:0030175">
    <property type="term" value="C:filopodium"/>
    <property type="evidence" value="ECO:0007669"/>
    <property type="project" value="UniProtKB-SubCell"/>
</dbReference>
<feature type="region of interest" description="Disordered" evidence="19">
    <location>
        <begin position="452"/>
        <end position="504"/>
    </location>
</feature>
<evidence type="ECO:0000256" key="3">
    <source>
        <dbReference type="ARBA" id="ARBA00004289"/>
    </source>
</evidence>
<protein>
    <recommendedName>
        <fullName evidence="6">Rho family-interacting cell polarization regulator 2</fullName>
    </recommendedName>
</protein>
<name>A0A8D1A500_PIG</name>
<keyword evidence="18" id="KW-0966">Cell projection</keyword>
<feature type="region of interest" description="Disordered" evidence="19">
    <location>
        <begin position="410"/>
        <end position="440"/>
    </location>
</feature>
<dbReference type="AlphaFoldDB" id="A0A8D1A500"/>
<evidence type="ECO:0000256" key="5">
    <source>
        <dbReference type="ARBA" id="ARBA00005744"/>
    </source>
</evidence>
<evidence type="ECO:0000256" key="1">
    <source>
        <dbReference type="ARBA" id="ARBA00004221"/>
    </source>
</evidence>
<dbReference type="GO" id="GO:0030154">
    <property type="term" value="P:cell differentiation"/>
    <property type="evidence" value="ECO:0007669"/>
    <property type="project" value="UniProtKB-KW"/>
</dbReference>
<dbReference type="Pfam" id="PF15903">
    <property type="entry name" value="PL48"/>
    <property type="match status" value="1"/>
</dbReference>
<proteinExistence type="inferred from homology"/>
<evidence type="ECO:0000256" key="19">
    <source>
        <dbReference type="SAM" id="MobiDB-lite"/>
    </source>
</evidence>
<dbReference type="InterPro" id="IPR011989">
    <property type="entry name" value="ARM-like"/>
</dbReference>
<evidence type="ECO:0000256" key="12">
    <source>
        <dbReference type="ARBA" id="ARBA00022740"/>
    </source>
</evidence>
<keyword evidence="7" id="KW-1003">Cell membrane</keyword>
<keyword evidence="14" id="KW-0130">Cell adhesion</keyword>
<comment type="similarity">
    <text evidence="5">Belongs to the RIPOR family.</text>
</comment>
<dbReference type="GO" id="GO:0007517">
    <property type="term" value="P:muscle organ development"/>
    <property type="evidence" value="ECO:0007669"/>
    <property type="project" value="UniProtKB-KW"/>
</dbReference>
<evidence type="ECO:0000256" key="11">
    <source>
        <dbReference type="ARBA" id="ARBA00022700"/>
    </source>
</evidence>